<feature type="domain" description="MPN" evidence="8">
    <location>
        <begin position="100"/>
        <end position="231"/>
    </location>
</feature>
<keyword evidence="10" id="KW-1185">Reference proteome</keyword>
<dbReference type="CDD" id="cd08071">
    <property type="entry name" value="MPN_DUF2466"/>
    <property type="match status" value="1"/>
</dbReference>
<dbReference type="InterPro" id="IPR046778">
    <property type="entry name" value="UPF0758_N"/>
</dbReference>
<dbReference type="PANTHER" id="PTHR30471">
    <property type="entry name" value="DNA REPAIR PROTEIN RADC"/>
    <property type="match status" value="1"/>
</dbReference>
<dbReference type="GO" id="GO:0046872">
    <property type="term" value="F:metal ion binding"/>
    <property type="evidence" value="ECO:0007669"/>
    <property type="project" value="UniProtKB-KW"/>
</dbReference>
<keyword evidence="6" id="KW-0482">Metalloprotease</keyword>
<proteinExistence type="inferred from homology"/>
<dbReference type="Proteomes" id="UP000515860">
    <property type="component" value="Chromosome"/>
</dbReference>
<organism evidence="9 10">
    <name type="scientific">Wansuia hejianensis</name>
    <dbReference type="NCBI Taxonomy" id="2763667"/>
    <lineage>
        <taxon>Bacteria</taxon>
        <taxon>Bacillati</taxon>
        <taxon>Bacillota</taxon>
        <taxon>Clostridia</taxon>
        <taxon>Lachnospirales</taxon>
        <taxon>Lachnospiraceae</taxon>
        <taxon>Wansuia</taxon>
    </lineage>
</organism>
<protein>
    <submittedName>
        <fullName evidence="9">DNA repair protein RadC</fullName>
    </submittedName>
</protein>
<dbReference type="PANTHER" id="PTHR30471:SF3">
    <property type="entry name" value="UPF0758 PROTEIN YEES-RELATED"/>
    <property type="match status" value="1"/>
</dbReference>
<keyword evidence="3" id="KW-0479">Metal-binding</keyword>
<evidence type="ECO:0000259" key="8">
    <source>
        <dbReference type="PROSITE" id="PS50249"/>
    </source>
</evidence>
<dbReference type="InterPro" id="IPR037518">
    <property type="entry name" value="MPN"/>
</dbReference>
<dbReference type="GO" id="GO:0006508">
    <property type="term" value="P:proteolysis"/>
    <property type="evidence" value="ECO:0007669"/>
    <property type="project" value="UniProtKB-KW"/>
</dbReference>
<evidence type="ECO:0000256" key="4">
    <source>
        <dbReference type="ARBA" id="ARBA00022801"/>
    </source>
</evidence>
<dbReference type="KEGG" id="whj:H9Q79_04560"/>
<dbReference type="NCBIfam" id="TIGR00608">
    <property type="entry name" value="radc"/>
    <property type="match status" value="1"/>
</dbReference>
<dbReference type="NCBIfam" id="NF000642">
    <property type="entry name" value="PRK00024.1"/>
    <property type="match status" value="1"/>
</dbReference>
<evidence type="ECO:0000256" key="2">
    <source>
        <dbReference type="ARBA" id="ARBA00022670"/>
    </source>
</evidence>
<dbReference type="InterPro" id="IPR025657">
    <property type="entry name" value="RadC_JAB"/>
</dbReference>
<keyword evidence="5" id="KW-0862">Zinc</keyword>
<evidence type="ECO:0000256" key="5">
    <source>
        <dbReference type="ARBA" id="ARBA00022833"/>
    </source>
</evidence>
<dbReference type="InterPro" id="IPR020891">
    <property type="entry name" value="UPF0758_CS"/>
</dbReference>
<keyword evidence="2" id="KW-0645">Protease</keyword>
<dbReference type="Pfam" id="PF04002">
    <property type="entry name" value="RadC"/>
    <property type="match status" value="1"/>
</dbReference>
<dbReference type="PROSITE" id="PS01302">
    <property type="entry name" value="UPF0758"/>
    <property type="match status" value="1"/>
</dbReference>
<dbReference type="PROSITE" id="PS50249">
    <property type="entry name" value="MPN"/>
    <property type="match status" value="1"/>
</dbReference>
<keyword evidence="4" id="KW-0378">Hydrolase</keyword>
<dbReference type="InterPro" id="IPR001405">
    <property type="entry name" value="UPF0758"/>
</dbReference>
<dbReference type="AlphaFoldDB" id="A0A7G9GFI4"/>
<reference evidence="9 10" key="1">
    <citation type="submission" date="2020-08" db="EMBL/GenBank/DDBJ databases">
        <authorList>
            <person name="Liu C."/>
            <person name="Sun Q."/>
        </authorList>
    </citation>
    <scope>NUCLEOTIDE SEQUENCE [LARGE SCALE GENOMIC DNA]</scope>
    <source>
        <strain evidence="9 10">NSJ-29</strain>
    </source>
</reference>
<evidence type="ECO:0000256" key="1">
    <source>
        <dbReference type="ARBA" id="ARBA00010243"/>
    </source>
</evidence>
<dbReference type="GO" id="GO:0008237">
    <property type="term" value="F:metallopeptidase activity"/>
    <property type="evidence" value="ECO:0007669"/>
    <property type="project" value="UniProtKB-KW"/>
</dbReference>
<name>A0A7G9GFI4_9FIRM</name>
<comment type="similarity">
    <text evidence="1 7">Belongs to the UPF0758 family.</text>
</comment>
<sequence>MEKLITMKTLPAEEQPYEKCVDQGPEVLSDAELLSVILRCGSQGCTSLQLAKEVLKLCRFEEGLTGIHHLSLQQLQELKGIGQVKAVQIKCIGELSKRIAKTEAKRVLDFKEPESIAHYYMETLRHEEQEHVICMMLDTKNHFLGDICLTKGTVNTSLISPRELFLEALAFHAVHLILVHNHPSGDPSPSAEDIQVTRRIARAGALLGITLLDHIVIGGQNYVSLFEAGIFNER</sequence>
<accession>A0A7G9GFI4</accession>
<evidence type="ECO:0000256" key="6">
    <source>
        <dbReference type="ARBA" id="ARBA00023049"/>
    </source>
</evidence>
<evidence type="ECO:0000256" key="7">
    <source>
        <dbReference type="RuleBase" id="RU003797"/>
    </source>
</evidence>
<evidence type="ECO:0000313" key="9">
    <source>
        <dbReference type="EMBL" id="QNM09566.1"/>
    </source>
</evidence>
<evidence type="ECO:0000313" key="10">
    <source>
        <dbReference type="Proteomes" id="UP000515860"/>
    </source>
</evidence>
<gene>
    <name evidence="9" type="primary">radC</name>
    <name evidence="9" type="ORF">H9Q79_04560</name>
</gene>
<dbReference type="Gene3D" id="3.40.140.10">
    <property type="entry name" value="Cytidine Deaminase, domain 2"/>
    <property type="match status" value="1"/>
</dbReference>
<dbReference type="EMBL" id="CP060635">
    <property type="protein sequence ID" value="QNM09566.1"/>
    <property type="molecule type" value="Genomic_DNA"/>
</dbReference>
<dbReference type="Pfam" id="PF20582">
    <property type="entry name" value="UPF0758_N"/>
    <property type="match status" value="1"/>
</dbReference>
<evidence type="ECO:0000256" key="3">
    <source>
        <dbReference type="ARBA" id="ARBA00022723"/>
    </source>
</evidence>